<feature type="signal peptide" evidence="1">
    <location>
        <begin position="1"/>
        <end position="20"/>
    </location>
</feature>
<keyword evidence="1" id="KW-0732">Signal</keyword>
<dbReference type="STRING" id="62324.A0A1Y9HEU1"/>
<dbReference type="VEuPathDB" id="VectorBase:AFUN016470"/>
<dbReference type="AlphaFoldDB" id="A0A1Y9HEU1"/>
<evidence type="ECO:0000313" key="2">
    <source>
        <dbReference type="EnsemblMetazoa" id="AFUN016470-PA"/>
    </source>
</evidence>
<feature type="chain" id="PRO_5012689816" evidence="1">
    <location>
        <begin position="21"/>
        <end position="250"/>
    </location>
</feature>
<accession>A0A1Y9HEU1</accession>
<protein>
    <submittedName>
        <fullName evidence="2">Uncharacterized protein</fullName>
    </submittedName>
</protein>
<sequence>MASLRFVWIVCLVYICAVNSAKSRKKSVVLSDVCSSVYTQTEYNTRDEYYRRVKDPHNHITTRLMRYFTFGGILQAISEETGIPRDKLVEKGASQFQDQSSGLGQTIHAAHIIRVGAINSRLKNKNPSLNRGLENYIGHTQNVLRIVNVWHGVGGAIDRYQSDNLNTLSTIDFDGLSTQSMDVIEQLKEDFFKIVDQYVQTIPNEQSNNSDLETDREIVHLINDCMLFENGTLGYGMVKDGSFVTRYARA</sequence>
<evidence type="ECO:0000256" key="1">
    <source>
        <dbReference type="SAM" id="SignalP"/>
    </source>
</evidence>
<reference evidence="2" key="1">
    <citation type="submission" date="2020-05" db="UniProtKB">
        <authorList>
            <consortium name="EnsemblMetazoa"/>
        </authorList>
    </citation>
    <scope>IDENTIFICATION</scope>
    <source>
        <strain evidence="2">FUMOZ</strain>
    </source>
</reference>
<organism evidence="2">
    <name type="scientific">Anopheles funestus</name>
    <name type="common">African malaria mosquito</name>
    <dbReference type="NCBI Taxonomy" id="62324"/>
    <lineage>
        <taxon>Eukaryota</taxon>
        <taxon>Metazoa</taxon>
        <taxon>Ecdysozoa</taxon>
        <taxon>Arthropoda</taxon>
        <taxon>Hexapoda</taxon>
        <taxon>Insecta</taxon>
        <taxon>Pterygota</taxon>
        <taxon>Neoptera</taxon>
        <taxon>Endopterygota</taxon>
        <taxon>Diptera</taxon>
        <taxon>Nematocera</taxon>
        <taxon>Culicoidea</taxon>
        <taxon>Culicidae</taxon>
        <taxon>Anophelinae</taxon>
        <taxon>Anopheles</taxon>
    </lineage>
</organism>
<dbReference type="VEuPathDB" id="VectorBase:AFUN2_001964"/>
<name>A0A1Y9HEU1_ANOFN</name>
<dbReference type="EnsemblMetazoa" id="AFUN016470-RA">
    <property type="protein sequence ID" value="AFUN016470-PA"/>
    <property type="gene ID" value="AFUN016470"/>
</dbReference>
<proteinExistence type="predicted"/>